<feature type="region of interest" description="Disordered" evidence="1">
    <location>
        <begin position="1849"/>
        <end position="1869"/>
    </location>
</feature>
<evidence type="ECO:0000313" key="2">
    <source>
        <dbReference type="EMBL" id="OWZ07589.1"/>
    </source>
</evidence>
<evidence type="ECO:0000256" key="1">
    <source>
        <dbReference type="SAM" id="MobiDB-lite"/>
    </source>
</evidence>
<organism evidence="2 3">
    <name type="scientific">Phytophthora megakarya</name>
    <dbReference type="NCBI Taxonomy" id="4795"/>
    <lineage>
        <taxon>Eukaryota</taxon>
        <taxon>Sar</taxon>
        <taxon>Stramenopiles</taxon>
        <taxon>Oomycota</taxon>
        <taxon>Peronosporomycetes</taxon>
        <taxon>Peronosporales</taxon>
        <taxon>Peronosporaceae</taxon>
        <taxon>Phytophthora</taxon>
    </lineage>
</organism>
<evidence type="ECO:0000313" key="3">
    <source>
        <dbReference type="Proteomes" id="UP000198211"/>
    </source>
</evidence>
<feature type="region of interest" description="Disordered" evidence="1">
    <location>
        <begin position="1799"/>
        <end position="1829"/>
    </location>
</feature>
<feature type="non-terminal residue" evidence="2">
    <location>
        <position position="1"/>
    </location>
</feature>
<feature type="region of interest" description="Disordered" evidence="1">
    <location>
        <begin position="2006"/>
        <end position="2096"/>
    </location>
</feature>
<dbReference type="STRING" id="4795.A0A225VRD5"/>
<dbReference type="PANTHER" id="PTHR15678">
    <property type="entry name" value="ANTIGEN MLAA-22-RELATED"/>
    <property type="match status" value="1"/>
</dbReference>
<feature type="compositionally biased region" description="Basic residues" evidence="1">
    <location>
        <begin position="2067"/>
        <end position="2084"/>
    </location>
</feature>
<feature type="region of interest" description="Disordered" evidence="1">
    <location>
        <begin position="1277"/>
        <end position="1307"/>
    </location>
</feature>
<proteinExistence type="predicted"/>
<gene>
    <name evidence="2" type="ORF">PHMEG_00020001</name>
</gene>
<dbReference type="InterPro" id="IPR045167">
    <property type="entry name" value="Hobbit"/>
</dbReference>
<keyword evidence="3" id="KW-1185">Reference proteome</keyword>
<feature type="compositionally biased region" description="Low complexity" evidence="1">
    <location>
        <begin position="2007"/>
        <end position="2021"/>
    </location>
</feature>
<feature type="compositionally biased region" description="Basic and acidic residues" evidence="1">
    <location>
        <begin position="2022"/>
        <end position="2031"/>
    </location>
</feature>
<dbReference type="PANTHER" id="PTHR15678:SF6">
    <property type="entry name" value="BRIDGE-LIKE LIPID TRANSFER PROTEIN FAMILY MEMBER 2"/>
    <property type="match status" value="1"/>
</dbReference>
<name>A0A225VRD5_9STRA</name>
<feature type="compositionally biased region" description="Polar residues" evidence="1">
    <location>
        <begin position="2085"/>
        <end position="2096"/>
    </location>
</feature>
<accession>A0A225VRD5</accession>
<dbReference type="Proteomes" id="UP000198211">
    <property type="component" value="Unassembled WGS sequence"/>
</dbReference>
<protein>
    <submittedName>
        <fullName evidence="2">Putative membrane protein</fullName>
    </submittedName>
</protein>
<dbReference type="Pfam" id="PF10344">
    <property type="entry name" value="Hobbit"/>
    <property type="match status" value="1"/>
</dbReference>
<comment type="caution">
    <text evidence="2">The sequence shown here is derived from an EMBL/GenBank/DDBJ whole genome shotgun (WGS) entry which is preliminary data.</text>
</comment>
<feature type="compositionally biased region" description="Basic and acidic residues" evidence="1">
    <location>
        <begin position="1856"/>
        <end position="1869"/>
    </location>
</feature>
<reference evidence="3" key="1">
    <citation type="submission" date="2017-03" db="EMBL/GenBank/DDBJ databases">
        <title>Phytopthora megakarya and P. palmivora, two closely related causual agents of cacao black pod achieved similar genome size and gene model numbers by different mechanisms.</title>
        <authorList>
            <person name="Ali S."/>
            <person name="Shao J."/>
            <person name="Larry D.J."/>
            <person name="Kronmiller B."/>
            <person name="Shen D."/>
            <person name="Strem M.D."/>
            <person name="Melnick R.L."/>
            <person name="Guiltinan M.J."/>
            <person name="Tyler B.M."/>
            <person name="Meinhardt L.W."/>
            <person name="Bailey B.A."/>
        </authorList>
    </citation>
    <scope>NUCLEOTIDE SEQUENCE [LARGE SCALE GENOMIC DNA]</scope>
    <source>
        <strain evidence="3">zdho120</strain>
    </source>
</reference>
<dbReference type="OrthoDB" id="1562405at2759"/>
<dbReference type="EMBL" id="NBNE01003481">
    <property type="protein sequence ID" value="OWZ07589.1"/>
    <property type="molecule type" value="Genomic_DNA"/>
</dbReference>
<sequence>NEDHLGVRAKVDIQCSRLKVSFFTINDLVKTPFLSLDYARVFISPVLSEMQSEVSAEVEMEAEWVEVKWAPEALHAIGGALELGIFTLASFLHESRYPAKENIDTSTDHYGWNTNSRLTVPPMREMVEVAQDNTSPDEIIVFRCVAKRICVMFPYIYDGQRHVDCVAVDTFAVSSEETTGRLRISILDARAFPSRRMSGTDSDHDPAFFVADCFSLEENQVVGSVKTVVDLFVNGVRLEWDISTQLRIMELVRRITFSSWEMIYRARSTYAIHCTPRDSIYNRAHGLNPPLEDIDECLRYENLFDGLISASGDKLHRLHATNLVVNAKLCDEVDVHLTVGVFAGNDLPEVWLFENIIMKVNELDIAVVGAVRVRHTINKQAKYVYGEFEDMLRKRLSACKRSSMALDQTLTDGILVDITKLHLCTTKDFPIQSYADIICKSFDPFKEKLAWAASSYWRPQQELFYQFFLRTPVASHQMDLWLSLEDITYVSRCLGNPLESWMERMYPVWMEELIEQELRSHMLDDHISTLKLTNADLLSDDSHKELKTLLAEKNSRLYIQKVKRLTHETSDGDSGALISVGIGHVAVDVSFEEDITTSWDTIKELDEATEALENASNAVGHDLMLFTPTCPLFVGIQVKTSVVDLAVEMRRFPTPLMTCNRLNVEGHVFLTAFSSGSDDMPFDIMAAARCFVNLSIDVISPVLYFNPGYVYALHELSELALGFIPLAILEVDKRYQTSIVDIVRRLLHGKISVNVKDAGVRLIRGATSYESTDFLEVAVHRVQVVYSSGLIDIEVTRVAAKIDPGALSHIAELSHLKLQVWLKWGCLGDAAMHHTYPIEFIGLENTNVAGKKFLLQTPDHADLSSSPGTNPFEAFQANKLFVYINGRICPENGDPNSSDGWSKRDMASRTAVVLYSRSVEWLIEFGRAYRKIPRYPLPRHRDTGQKLTLPSIDILSILQGVTIEEFDLIGLDVALYASEKHPVGVRAFIDDKISCSGALLKSSHGAFVGAETKVVDANEVSTSVRRLSFIIEDSTWILHDVNVDARDIQVRVCTPMSGSRGEPLVSVKHVALIVGGGTERVPTHDNGLMKLHSPPPMKRITNAQPFNFLQSPSGEGAKERSKQSILEFFHIPHENPFSYRESDSESEGEVDECEAGGVAKENEPSQSEVLDEFRRAGYLLGLFSKEVRVTVTMMALESLVDIADTWVQVVVTSIPELFRDAAEIAVLLEKNDDDKGEPDIIVDETGRSPKKFTSLAQDPKFSGICLQGGADAPVSPNNRQEFEPTPYSNADTVRPVKRNSSKVPSQLERLRTTEDITLPPPTNSKLVQAFMMVKFEDCQISVQDQLHKGSVLLALNAGTLQHAASSDSSHERIDLNVDGFQVFTARLDVDVKSHAVWLKALSDGSYCPRSYGLLRQVIAPIPAQVTIWTDHEKAIVKNRVKLDIPVIEVQVNLASKGILEKLITTATELTNSKLAEKKSQDHSHLFHSYVKGGKHQKRSLRQLVALKKQLKWKIATLEWRQMTGWEYRMNDRAMAVFSSTENTRSLAFEIETPSQFPRRKLSSTSVSSVTTSMSMMGSAVTNRYEDDHFSDELERMTQQYDALSELTRFMATEIQKQTKPSPPSPNVDMEFALDRASLTLSGENVDIVRAQVGSLCFSMQLFEDHSGKFALTLQDLSVSNLSPGTPYPDMLQPVYSRSWEGDDMFLRIDAEIAKPIGRTTVVQHFEVNVHPIQVCITQEVIMQLVTFFSPPKTTNTKEVQREEVRSQFLQARTSSSSSSDGRVGSAIMKAVKVAGKAAAHPLSIGRTHRSDSDEDSSSGKKGKGGGLQLIHEDPSQWIAKLAESNELQFNGLSDEAEQRSDSSDRGINEMKDGAKNNILFKRIRLGAIEIVLTYKNKKSSVSNSTPINLHSSQPQALEDMRGFEVKTRALVYCDKTCSPLDLVLRIRRDILLDVLSQVGRNFTNIGNFLRDQFDTSRWAAFDALAPLKSLSTTVTSLTAHGAVLPLSGSTETSRTSSSVSDSKVKESEEPSKTSTATSLRSSELPRRNSDLLSDQDEDSPTAGSHPKQVKAKRSLKKLFTRRKSSSSPLQSPTTKN</sequence>